<dbReference type="GO" id="GO:0006790">
    <property type="term" value="P:sulfur compound metabolic process"/>
    <property type="evidence" value="ECO:0007669"/>
    <property type="project" value="TreeGrafter"/>
</dbReference>
<evidence type="ECO:0000256" key="1">
    <source>
        <dbReference type="RuleBase" id="RU361155"/>
    </source>
</evidence>
<dbReference type="InterPro" id="IPR000863">
    <property type="entry name" value="Sulfotransferase_dom"/>
</dbReference>
<keyword evidence="4" id="KW-1185">Reference proteome</keyword>
<dbReference type="InterPro" id="IPR051135">
    <property type="entry name" value="Gal/GlcNAc/GalNAc_ST"/>
</dbReference>
<dbReference type="Gene3D" id="3.40.50.300">
    <property type="entry name" value="P-loop containing nucleotide triphosphate hydrolases"/>
    <property type="match status" value="1"/>
</dbReference>
<feature type="domain" description="Sulfotransferase" evidence="2">
    <location>
        <begin position="32"/>
        <end position="323"/>
    </location>
</feature>
<dbReference type="GO" id="GO:0001517">
    <property type="term" value="F:N-acetylglucosamine 6-O-sulfotransferase activity"/>
    <property type="evidence" value="ECO:0007669"/>
    <property type="project" value="TreeGrafter"/>
</dbReference>
<dbReference type="SUPFAM" id="SSF52540">
    <property type="entry name" value="P-loop containing nucleoside triphosphate hydrolases"/>
    <property type="match status" value="1"/>
</dbReference>
<accession>A0A8C4NIF6</accession>
<dbReference type="GO" id="GO:0006044">
    <property type="term" value="P:N-acetylglucosamine metabolic process"/>
    <property type="evidence" value="ECO:0007669"/>
    <property type="project" value="TreeGrafter"/>
</dbReference>
<evidence type="ECO:0000313" key="4">
    <source>
        <dbReference type="Proteomes" id="UP000694388"/>
    </source>
</evidence>
<organism evidence="3 4">
    <name type="scientific">Eptatretus burgeri</name>
    <name type="common">Inshore hagfish</name>
    <dbReference type="NCBI Taxonomy" id="7764"/>
    <lineage>
        <taxon>Eukaryota</taxon>
        <taxon>Metazoa</taxon>
        <taxon>Chordata</taxon>
        <taxon>Craniata</taxon>
        <taxon>Vertebrata</taxon>
        <taxon>Cyclostomata</taxon>
        <taxon>Myxini</taxon>
        <taxon>Myxiniformes</taxon>
        <taxon>Myxinidae</taxon>
        <taxon>Eptatretinae</taxon>
        <taxon>Eptatretus</taxon>
    </lineage>
</organism>
<dbReference type="InterPro" id="IPR027417">
    <property type="entry name" value="P-loop_NTPase"/>
</dbReference>
<dbReference type="GO" id="GO:0008459">
    <property type="term" value="F:chondroitin 6-sulfotransferase activity"/>
    <property type="evidence" value="ECO:0007669"/>
    <property type="project" value="TreeGrafter"/>
</dbReference>
<keyword evidence="1" id="KW-0808">Transferase</keyword>
<reference evidence="3" key="1">
    <citation type="submission" date="2025-05" db="UniProtKB">
        <authorList>
            <consortium name="Ensembl"/>
        </authorList>
    </citation>
    <scope>IDENTIFICATION</scope>
</reference>
<dbReference type="Pfam" id="PF00685">
    <property type="entry name" value="Sulfotransfer_1"/>
    <property type="match status" value="1"/>
</dbReference>
<dbReference type="PANTHER" id="PTHR10704">
    <property type="entry name" value="CARBOHYDRATE SULFOTRANSFERASE"/>
    <property type="match status" value="1"/>
</dbReference>
<protein>
    <recommendedName>
        <fullName evidence="1">Sulfotransferase</fullName>
        <ecNumber evidence="1">2.8.2.-</ecNumber>
    </recommendedName>
</protein>
<proteinExistence type="inferred from homology"/>
<sequence>MLLVPDTPCNKDSERASARRLFHENTQGTQQKQLLLMSTWRSGSSFVGEMFNQHPHVFYVFEPLWHVWHALYPTGAAAMHGAARDALSALQHCDFQVLDMYKKAEPNITSRDLFHWENSRALCSRPLCEQAADSWHASLVNTKECERTCPPRDMNAVGSECAKRAAVVIKTVRIMDLNVLKTLITDPRLKIKVIHLVRDPRAVASSRLKSKEGLIRESLQVLRYSNLHPRQDEAEVPRTPGGLMHAPPPLRHRVRGSTRLNALAALGVICEGQHRSLELALQQPEWLRGRYMLVRYEDVVRRPKLALSAMYNFLGLTPTPDLLNFTFAMVHGQHYGDEGDPFQVGSLDARAALYAWQERLSQDEVVEVEAYCGKVMDLLGYRRVDDTARLPDGSHNLFFGRDYFYA</sequence>
<dbReference type="GeneTree" id="ENSGT00940000162231"/>
<dbReference type="PANTHER" id="PTHR10704:SF5">
    <property type="entry name" value="CARBOHYDRATE SULFOTRANSFERASE 7"/>
    <property type="match status" value="1"/>
</dbReference>
<name>A0A8C4NIF6_EPTBU</name>
<evidence type="ECO:0000259" key="2">
    <source>
        <dbReference type="Pfam" id="PF00685"/>
    </source>
</evidence>
<evidence type="ECO:0000313" key="3">
    <source>
        <dbReference type="Ensembl" id="ENSEBUP00000003390.1"/>
    </source>
</evidence>
<dbReference type="Ensembl" id="ENSEBUT00000003733.1">
    <property type="protein sequence ID" value="ENSEBUP00000003364.1"/>
    <property type="gene ID" value="ENSEBUG00000002453.1"/>
</dbReference>
<dbReference type="Ensembl" id="ENSEBUT00000003759.1">
    <property type="protein sequence ID" value="ENSEBUP00000003390.1"/>
    <property type="gene ID" value="ENSEBUG00000002453.1"/>
</dbReference>
<comment type="similarity">
    <text evidence="1">Belongs to the sulfotransferase 1 family.</text>
</comment>
<dbReference type="AlphaFoldDB" id="A0A8C4NIF6"/>
<dbReference type="OMA" id="RYLTIRY"/>
<dbReference type="Proteomes" id="UP000694388">
    <property type="component" value="Unplaced"/>
</dbReference>
<dbReference type="EC" id="2.8.2.-" evidence="1"/>